<dbReference type="EMBL" id="JADBGI010000002">
    <property type="protein sequence ID" value="MBE2997571.1"/>
    <property type="molecule type" value="Genomic_DNA"/>
</dbReference>
<dbReference type="RefSeq" id="WP_193120231.1">
    <property type="nucleotide sequence ID" value="NZ_JADBGI010000002.1"/>
</dbReference>
<dbReference type="Proteomes" id="UP000806528">
    <property type="component" value="Unassembled WGS sequence"/>
</dbReference>
<protein>
    <submittedName>
        <fullName evidence="2">DinB family protein</fullName>
    </submittedName>
</protein>
<gene>
    <name evidence="2" type="ORF">IDM40_02465</name>
</gene>
<keyword evidence="3" id="KW-1185">Reference proteome</keyword>
<evidence type="ECO:0000313" key="3">
    <source>
        <dbReference type="Proteomes" id="UP000806528"/>
    </source>
</evidence>
<dbReference type="InterPro" id="IPR024775">
    <property type="entry name" value="DinB-like"/>
</dbReference>
<evidence type="ECO:0000313" key="2">
    <source>
        <dbReference type="EMBL" id="MBE2997571.1"/>
    </source>
</evidence>
<sequence length="173" mass="19652">MTDDALAPLRRQFDLTWALFEYHLERLEPQDHLWEPAPECWTLHLRDGVWVPDFAEEEPDPVPAPTAGWVGWHIGWWWSTTIELLQGRDPLPPEAVRWPGPEGAAEWLRSFRGRWIALLPELDPDAPAPFPWPEGTGHTVTDTVAWVNAELMKNAAEMGQLRILRAAGAPGSR</sequence>
<dbReference type="InterPro" id="IPR034660">
    <property type="entry name" value="DinB/YfiT-like"/>
</dbReference>
<organism evidence="2 3">
    <name type="scientific">Nocardiopsis coralli</name>
    <dbReference type="NCBI Taxonomy" id="2772213"/>
    <lineage>
        <taxon>Bacteria</taxon>
        <taxon>Bacillati</taxon>
        <taxon>Actinomycetota</taxon>
        <taxon>Actinomycetes</taxon>
        <taxon>Streptosporangiales</taxon>
        <taxon>Nocardiopsidaceae</taxon>
        <taxon>Nocardiopsis</taxon>
    </lineage>
</organism>
<evidence type="ECO:0000259" key="1">
    <source>
        <dbReference type="Pfam" id="PF12867"/>
    </source>
</evidence>
<comment type="caution">
    <text evidence="2">The sequence shown here is derived from an EMBL/GenBank/DDBJ whole genome shotgun (WGS) entry which is preliminary data.</text>
</comment>
<dbReference type="SUPFAM" id="SSF109854">
    <property type="entry name" value="DinB/YfiT-like putative metalloenzymes"/>
    <property type="match status" value="1"/>
</dbReference>
<name>A0ABR9P141_9ACTN</name>
<feature type="domain" description="DinB-like" evidence="1">
    <location>
        <begin position="12"/>
        <end position="158"/>
    </location>
</feature>
<accession>A0ABR9P141</accession>
<dbReference type="Pfam" id="PF12867">
    <property type="entry name" value="DinB_2"/>
    <property type="match status" value="1"/>
</dbReference>
<proteinExistence type="predicted"/>
<reference evidence="2 3" key="1">
    <citation type="submission" date="2020-09" db="EMBL/GenBank/DDBJ databases">
        <title>Diversity and distribution of actinomycetes associated with coral in the coast of Hainan.</title>
        <authorList>
            <person name="Li F."/>
        </authorList>
    </citation>
    <scope>NUCLEOTIDE SEQUENCE [LARGE SCALE GENOMIC DNA]</scope>
    <source>
        <strain evidence="2 3">HNM0947</strain>
    </source>
</reference>